<reference evidence="3 4" key="1">
    <citation type="submission" date="2011-10" db="EMBL/GenBank/DDBJ databases">
        <title>The Genome Sequence of Lachnospiraceae bacterium ACC2.</title>
        <authorList>
            <consortium name="The Broad Institute Genome Sequencing Platform"/>
            <person name="Earl A."/>
            <person name="Ward D."/>
            <person name="Feldgarden M."/>
            <person name="Gevers D."/>
            <person name="Sizova M."/>
            <person name="Hazen A."/>
            <person name="Epstein S."/>
            <person name="Young S.K."/>
            <person name="Zeng Q."/>
            <person name="Gargeya S."/>
            <person name="Fitzgerald M."/>
            <person name="Haas B."/>
            <person name="Abouelleil A."/>
            <person name="Alvarado L."/>
            <person name="Arachchi H.M."/>
            <person name="Berlin A."/>
            <person name="Brown A."/>
            <person name="Chapman S.B."/>
            <person name="Chen Z."/>
            <person name="Dunbar C."/>
            <person name="Freedman E."/>
            <person name="Gearin G."/>
            <person name="Goldberg J."/>
            <person name="Griggs A."/>
            <person name="Gujja S."/>
            <person name="Heiman D."/>
            <person name="Howarth C."/>
            <person name="Larson L."/>
            <person name="Lui A."/>
            <person name="MacDonald P.J.P."/>
            <person name="Montmayeur A."/>
            <person name="Murphy C."/>
            <person name="Neiman D."/>
            <person name="Pearson M."/>
            <person name="Priest M."/>
            <person name="Roberts A."/>
            <person name="Saif S."/>
            <person name="Shea T."/>
            <person name="Shenoy N."/>
            <person name="Sisk P."/>
            <person name="Stolte C."/>
            <person name="Sykes S."/>
            <person name="Wortman J."/>
            <person name="Nusbaum C."/>
            <person name="Birren B."/>
        </authorList>
    </citation>
    <scope>NUCLEOTIDE SEQUENCE [LARGE SCALE GENOMIC DNA]</scope>
    <source>
        <strain evidence="3 4">ACC2</strain>
    </source>
</reference>
<keyword evidence="2" id="KW-0812">Transmembrane</keyword>
<accession>A0AA36Y5X0</accession>
<organism evidence="3 4">
    <name type="scientific">Stomatobaculum longum</name>
    <dbReference type="NCBI Taxonomy" id="796942"/>
    <lineage>
        <taxon>Bacteria</taxon>
        <taxon>Bacillati</taxon>
        <taxon>Bacillota</taxon>
        <taxon>Clostridia</taxon>
        <taxon>Lachnospirales</taxon>
        <taxon>Lachnospiraceae</taxon>
        <taxon>Stomatobaculum</taxon>
    </lineage>
</organism>
<gene>
    <name evidence="3" type="ORF">HMPREF9623_01054</name>
</gene>
<dbReference type="RefSeq" id="WP_009532887.1">
    <property type="nucleotide sequence ID" value="NZ_JH590862.1"/>
</dbReference>
<comment type="caution">
    <text evidence="3">The sequence shown here is derived from an EMBL/GenBank/DDBJ whole genome shotgun (WGS) entry which is preliminary data.</text>
</comment>
<keyword evidence="2" id="KW-0472">Membrane</keyword>
<protein>
    <submittedName>
        <fullName evidence="3">Uncharacterized protein</fullName>
    </submittedName>
</protein>
<evidence type="ECO:0000313" key="3">
    <source>
        <dbReference type="EMBL" id="EHO17455.1"/>
    </source>
</evidence>
<name>A0AA36Y5X0_9FIRM</name>
<dbReference type="EMBL" id="AGEL01000006">
    <property type="protein sequence ID" value="EHO17455.1"/>
    <property type="molecule type" value="Genomic_DNA"/>
</dbReference>
<keyword evidence="2" id="KW-1133">Transmembrane helix</keyword>
<feature type="transmembrane region" description="Helical" evidence="2">
    <location>
        <begin position="35"/>
        <end position="51"/>
    </location>
</feature>
<sequence length="79" mass="9047">MGKEEPELPEWPKLPSEEETEKRSAARDRRFRQQLPALFGLAVLCVSARIANDIPAILPRAIIAVLDLVLIYWLATRHR</sequence>
<evidence type="ECO:0000256" key="1">
    <source>
        <dbReference type="SAM" id="MobiDB-lite"/>
    </source>
</evidence>
<evidence type="ECO:0000256" key="2">
    <source>
        <dbReference type="SAM" id="Phobius"/>
    </source>
</evidence>
<feature type="region of interest" description="Disordered" evidence="1">
    <location>
        <begin position="1"/>
        <end position="27"/>
    </location>
</feature>
<feature type="transmembrane region" description="Helical" evidence="2">
    <location>
        <begin position="57"/>
        <end position="75"/>
    </location>
</feature>
<evidence type="ECO:0000313" key="4">
    <source>
        <dbReference type="Proteomes" id="UP000018466"/>
    </source>
</evidence>
<dbReference type="AlphaFoldDB" id="A0AA36Y5X0"/>
<dbReference type="Proteomes" id="UP000018466">
    <property type="component" value="Unassembled WGS sequence"/>
</dbReference>
<proteinExistence type="predicted"/>
<dbReference type="GeneID" id="86940810"/>
<keyword evidence="4" id="KW-1185">Reference proteome</keyword>